<evidence type="ECO:0000313" key="2">
    <source>
        <dbReference type="Proteomes" id="UP001430614"/>
    </source>
</evidence>
<dbReference type="Proteomes" id="UP001430614">
    <property type="component" value="Unassembled WGS sequence"/>
</dbReference>
<sequence>MTIRHPWQDQRVHVTQGKYKDRTGKVLRILADYGEAGFAELEFDPPQASQPKHKERDLISMQYIGHVAGAS</sequence>
<dbReference type="RefSeq" id="WP_230559868.1">
    <property type="nucleotide sequence ID" value="NZ_JAJITC010000002.1"/>
</dbReference>
<comment type="caution">
    <text evidence="1">The sequence shown here is derived from an EMBL/GenBank/DDBJ whole genome shotgun (WGS) entry which is preliminary data.</text>
</comment>
<keyword evidence="2" id="KW-1185">Reference proteome</keyword>
<accession>A0ABS8K883</accession>
<protein>
    <submittedName>
        <fullName evidence="1">Uncharacterized protein</fullName>
    </submittedName>
</protein>
<reference evidence="1 2" key="1">
    <citation type="submission" date="2021-11" db="EMBL/GenBank/DDBJ databases">
        <authorList>
            <person name="Oh E.-T."/>
            <person name="Kim S.-B."/>
        </authorList>
    </citation>
    <scope>NUCLEOTIDE SEQUENCE [LARGE SCALE GENOMIC DNA]</scope>
    <source>
        <strain evidence="1 2">MMS20-SJTN17</strain>
    </source>
</reference>
<gene>
    <name evidence="1" type="ORF">LJ655_03445</name>
</gene>
<proteinExistence type="predicted"/>
<organism evidence="1 2">
    <name type="scientific">Paraburkholderia translucens</name>
    <dbReference type="NCBI Taxonomy" id="2886945"/>
    <lineage>
        <taxon>Bacteria</taxon>
        <taxon>Pseudomonadati</taxon>
        <taxon>Pseudomonadota</taxon>
        <taxon>Betaproteobacteria</taxon>
        <taxon>Burkholderiales</taxon>
        <taxon>Burkholderiaceae</taxon>
        <taxon>Paraburkholderia</taxon>
    </lineage>
</organism>
<evidence type="ECO:0000313" key="1">
    <source>
        <dbReference type="EMBL" id="MCC8400955.1"/>
    </source>
</evidence>
<name>A0ABS8K883_9BURK</name>
<dbReference type="EMBL" id="JAJITC010000002">
    <property type="protein sequence ID" value="MCC8400955.1"/>
    <property type="molecule type" value="Genomic_DNA"/>
</dbReference>